<dbReference type="OrthoDB" id="256753at2"/>
<evidence type="ECO:0000313" key="3">
    <source>
        <dbReference type="Proteomes" id="UP000201838"/>
    </source>
</evidence>
<keyword evidence="3" id="KW-1185">Reference proteome</keyword>
<proteinExistence type="predicted"/>
<sequence length="344" mass="39361">MRIFLCPTCENQVHFNNTQCVNCFSGLAYAPLEDEWAALGPDNLGAWNRECCTNREVIGCNWLREIGDQSGLCVSCLHTTKIPDMSDPTNTRQWARLERAKRRLFYGLFKFGLPLAREPDGIEGSLKFEFLGDEMRPDGKNERVVTGHASGCITINIEEADDAIREKNRTALGEPYRTLIGHFRHEVAHYYWDKLVVSEDLKNACRATFGDERQDYGDALKAHYANGPRQDWQQSYVSAYACAHPWEDFAETWAHYLHMVGGLETAYAYGINPKPTRVGAQHLVQLDNPYHVSDLEKLIEHWIPLTVAMNAMNRAMGLRDYYPFVWTPVISNKLKFIHDLIEAQ</sequence>
<dbReference type="EMBL" id="FXXQ01000006">
    <property type="protein sequence ID" value="SMX23982.1"/>
    <property type="molecule type" value="Genomic_DNA"/>
</dbReference>
<feature type="domain" description="Zinc-ribbon" evidence="1">
    <location>
        <begin position="4"/>
        <end position="86"/>
    </location>
</feature>
<dbReference type="Gene3D" id="3.40.390.70">
    <property type="match status" value="1"/>
</dbReference>
<dbReference type="PIRSF" id="PIRSF012641">
    <property type="entry name" value="UCP012641"/>
    <property type="match status" value="1"/>
</dbReference>
<protein>
    <recommendedName>
        <fullName evidence="1">Zinc-ribbon domain-containing protein</fullName>
    </recommendedName>
</protein>
<gene>
    <name evidence="2" type="ORF">BOA8489_02096</name>
</gene>
<dbReference type="AlphaFoldDB" id="A0A238J166"/>
<dbReference type="InterPro" id="IPR031321">
    <property type="entry name" value="UCP012641"/>
</dbReference>
<accession>A0A238J166</accession>
<name>A0A238J166_9RHOB</name>
<dbReference type="Pfam" id="PF10005">
    <property type="entry name" value="Zn_ribbon_DZR_6"/>
    <property type="match status" value="1"/>
</dbReference>
<evidence type="ECO:0000313" key="2">
    <source>
        <dbReference type="EMBL" id="SMX23982.1"/>
    </source>
</evidence>
<dbReference type="Pfam" id="PF15887">
    <property type="entry name" value="Peptidase_Mx"/>
    <property type="match status" value="1"/>
</dbReference>
<evidence type="ECO:0000259" key="1">
    <source>
        <dbReference type="Pfam" id="PF10005"/>
    </source>
</evidence>
<reference evidence="2 3" key="1">
    <citation type="submission" date="2017-05" db="EMBL/GenBank/DDBJ databases">
        <authorList>
            <person name="Song R."/>
            <person name="Chenine A.L."/>
            <person name="Ruprecht R.M."/>
        </authorList>
    </citation>
    <scope>NUCLEOTIDE SEQUENCE [LARGE SCALE GENOMIC DNA]</scope>
    <source>
        <strain evidence="2 3">CECT 8489</strain>
    </source>
</reference>
<organism evidence="2 3">
    <name type="scientific">Boseongicola aestuarii</name>
    <dbReference type="NCBI Taxonomy" id="1470561"/>
    <lineage>
        <taxon>Bacteria</taxon>
        <taxon>Pseudomonadati</taxon>
        <taxon>Pseudomonadota</taxon>
        <taxon>Alphaproteobacteria</taxon>
        <taxon>Rhodobacterales</taxon>
        <taxon>Paracoccaceae</taxon>
        <taxon>Boseongicola</taxon>
    </lineage>
</organism>
<dbReference type="Proteomes" id="UP000201838">
    <property type="component" value="Unassembled WGS sequence"/>
</dbReference>
<dbReference type="InterPro" id="IPR011201">
    <property type="entry name" value="Zinc-ribbon_6_bact"/>
</dbReference>